<reference evidence="2" key="1">
    <citation type="submission" date="2023-01" db="EMBL/GenBank/DDBJ databases">
        <title>Key to firefly adult light organ development and bioluminescence: homeobox transcription factors regulate luciferase expression and transportation to peroxisome.</title>
        <authorList>
            <person name="Fu X."/>
        </authorList>
    </citation>
    <scope>NUCLEOTIDE SEQUENCE [LARGE SCALE GENOMIC DNA]</scope>
</reference>
<comment type="caution">
    <text evidence="1">The sequence shown here is derived from an EMBL/GenBank/DDBJ whole genome shotgun (WGS) entry which is preliminary data.</text>
</comment>
<organism evidence="1 2">
    <name type="scientific">Aquatica leii</name>
    <dbReference type="NCBI Taxonomy" id="1421715"/>
    <lineage>
        <taxon>Eukaryota</taxon>
        <taxon>Metazoa</taxon>
        <taxon>Ecdysozoa</taxon>
        <taxon>Arthropoda</taxon>
        <taxon>Hexapoda</taxon>
        <taxon>Insecta</taxon>
        <taxon>Pterygota</taxon>
        <taxon>Neoptera</taxon>
        <taxon>Endopterygota</taxon>
        <taxon>Coleoptera</taxon>
        <taxon>Polyphaga</taxon>
        <taxon>Elateriformia</taxon>
        <taxon>Elateroidea</taxon>
        <taxon>Lampyridae</taxon>
        <taxon>Luciolinae</taxon>
        <taxon>Aquatica</taxon>
    </lineage>
</organism>
<accession>A0AAN7PNR0</accession>
<protein>
    <recommendedName>
        <fullName evidence="3">Retrotransposon gag domain-containing protein</fullName>
    </recommendedName>
</protein>
<evidence type="ECO:0008006" key="3">
    <source>
        <dbReference type="Google" id="ProtNLM"/>
    </source>
</evidence>
<sequence length="300" mass="34203">MLYNLRSRQIINENVAIEPVVMTQDQLNALLLGMRNILAGYTGAASAALTPINANTNAITGLSMLLDGLGASWYQGAKTTINSWDDAVKALKHAFGFNKPSHQIFRELFQKEQGEKEPTDVFVTSARALIARLPPTHELHQTHQIDMIYGLLNRKIRQRLPRNDVKTFNDLIDKARSIEDSFAETSVHQNISTTDNYRINNKSLVSDPFDYVIKQIRSLTNKYRSFLWCEEQNAIFLTLILPSGVHMHPTCGLLTFFKRLRFCSMIRCIHNNTTIIEEKNKETKLMSEETKCIYLIGNIQ</sequence>
<gene>
    <name evidence="1" type="ORF">RN001_003472</name>
</gene>
<dbReference type="Proteomes" id="UP001353858">
    <property type="component" value="Unassembled WGS sequence"/>
</dbReference>
<keyword evidence="2" id="KW-1185">Reference proteome</keyword>
<name>A0AAN7PNR0_9COLE</name>
<evidence type="ECO:0000313" key="2">
    <source>
        <dbReference type="Proteomes" id="UP001353858"/>
    </source>
</evidence>
<proteinExistence type="predicted"/>
<dbReference type="EMBL" id="JARPUR010000001">
    <property type="protein sequence ID" value="KAK4887201.1"/>
    <property type="molecule type" value="Genomic_DNA"/>
</dbReference>
<evidence type="ECO:0000313" key="1">
    <source>
        <dbReference type="EMBL" id="KAK4887201.1"/>
    </source>
</evidence>
<dbReference type="AlphaFoldDB" id="A0AAN7PNR0"/>